<protein>
    <submittedName>
        <fullName evidence="1">Uncharacterized protein</fullName>
    </submittedName>
</protein>
<comment type="caution">
    <text evidence="1">The sequence shown here is derived from an EMBL/GenBank/DDBJ whole genome shotgun (WGS) entry which is preliminary data.</text>
</comment>
<dbReference type="AlphaFoldDB" id="A0AAW1NV92"/>
<name>A0AAW1NV92_9CHLO</name>
<organism evidence="1 2">
    <name type="scientific">Symbiochloris irregularis</name>
    <dbReference type="NCBI Taxonomy" id="706552"/>
    <lineage>
        <taxon>Eukaryota</taxon>
        <taxon>Viridiplantae</taxon>
        <taxon>Chlorophyta</taxon>
        <taxon>core chlorophytes</taxon>
        <taxon>Trebouxiophyceae</taxon>
        <taxon>Trebouxiales</taxon>
        <taxon>Trebouxiaceae</taxon>
        <taxon>Symbiochloris</taxon>
    </lineage>
</organism>
<dbReference type="EMBL" id="JALJOQ010000084">
    <property type="protein sequence ID" value="KAK9800248.1"/>
    <property type="molecule type" value="Genomic_DNA"/>
</dbReference>
<keyword evidence="2" id="KW-1185">Reference proteome</keyword>
<dbReference type="Proteomes" id="UP001465755">
    <property type="component" value="Unassembled WGS sequence"/>
</dbReference>
<evidence type="ECO:0000313" key="1">
    <source>
        <dbReference type="EMBL" id="KAK9800248.1"/>
    </source>
</evidence>
<accession>A0AAW1NV92</accession>
<proteinExistence type="predicted"/>
<reference evidence="1 2" key="1">
    <citation type="journal article" date="2024" name="Nat. Commun.">
        <title>Phylogenomics reveals the evolutionary origins of lichenization in chlorophyte algae.</title>
        <authorList>
            <person name="Puginier C."/>
            <person name="Libourel C."/>
            <person name="Otte J."/>
            <person name="Skaloud P."/>
            <person name="Haon M."/>
            <person name="Grisel S."/>
            <person name="Petersen M."/>
            <person name="Berrin J.G."/>
            <person name="Delaux P.M."/>
            <person name="Dal Grande F."/>
            <person name="Keller J."/>
        </authorList>
    </citation>
    <scope>NUCLEOTIDE SEQUENCE [LARGE SCALE GENOMIC DNA]</scope>
    <source>
        <strain evidence="1 2">SAG 2036</strain>
    </source>
</reference>
<gene>
    <name evidence="1" type="ORF">WJX73_006092</name>
</gene>
<sequence length="67" mass="6330">MSQYNFGIVARAVAVGAVAVGSKAAMLAKSAGGLKGVLALAAAGGAAAAAASSANQNATEQPSQQQK</sequence>
<evidence type="ECO:0000313" key="2">
    <source>
        <dbReference type="Proteomes" id="UP001465755"/>
    </source>
</evidence>